<dbReference type="GO" id="GO:0000166">
    <property type="term" value="F:nucleotide binding"/>
    <property type="evidence" value="ECO:0007669"/>
    <property type="project" value="InterPro"/>
</dbReference>
<dbReference type="EMBL" id="SOCA01000001">
    <property type="protein sequence ID" value="TDU81456.1"/>
    <property type="molecule type" value="Genomic_DNA"/>
</dbReference>
<proteinExistence type="predicted"/>
<evidence type="ECO:0000259" key="1">
    <source>
        <dbReference type="Pfam" id="PF01408"/>
    </source>
</evidence>
<evidence type="ECO:0000259" key="2">
    <source>
        <dbReference type="Pfam" id="PF22725"/>
    </source>
</evidence>
<evidence type="ECO:0000313" key="3">
    <source>
        <dbReference type="EMBL" id="TDU81456.1"/>
    </source>
</evidence>
<dbReference type="InterPro" id="IPR000683">
    <property type="entry name" value="Gfo/Idh/MocA-like_OxRdtase_N"/>
</dbReference>
<feature type="domain" description="Gfo/Idh/MocA-like oxidoreductase N-terminal" evidence="1">
    <location>
        <begin position="5"/>
        <end position="124"/>
    </location>
</feature>
<dbReference type="Proteomes" id="UP000295662">
    <property type="component" value="Unassembled WGS sequence"/>
</dbReference>
<feature type="domain" description="GFO/IDH/MocA-like oxidoreductase" evidence="2">
    <location>
        <begin position="134"/>
        <end position="255"/>
    </location>
</feature>
<evidence type="ECO:0000313" key="4">
    <source>
        <dbReference type="Proteomes" id="UP000295662"/>
    </source>
</evidence>
<keyword evidence="4" id="KW-1185">Reference proteome</keyword>
<dbReference type="InterPro" id="IPR055170">
    <property type="entry name" value="GFO_IDH_MocA-like_dom"/>
</dbReference>
<dbReference type="Gene3D" id="3.30.360.10">
    <property type="entry name" value="Dihydrodipicolinate Reductase, domain 2"/>
    <property type="match status" value="1"/>
</dbReference>
<name>A0A4R7SSJ5_9BACT</name>
<dbReference type="InterPro" id="IPR051450">
    <property type="entry name" value="Gfo/Idh/MocA_Oxidoreductases"/>
</dbReference>
<comment type="caution">
    <text evidence="3">The sequence shown here is derived from an EMBL/GenBank/DDBJ whole genome shotgun (WGS) entry which is preliminary data.</text>
</comment>
<dbReference type="SUPFAM" id="SSF55347">
    <property type="entry name" value="Glyceraldehyde-3-phosphate dehydrogenase-like, C-terminal domain"/>
    <property type="match status" value="1"/>
</dbReference>
<dbReference type="RefSeq" id="WP_133793406.1">
    <property type="nucleotide sequence ID" value="NZ_SOCA01000001.1"/>
</dbReference>
<dbReference type="Gene3D" id="3.40.50.720">
    <property type="entry name" value="NAD(P)-binding Rossmann-like Domain"/>
    <property type="match status" value="1"/>
</dbReference>
<organism evidence="3 4">
    <name type="scientific">Prosthecobacter fusiformis</name>
    <dbReference type="NCBI Taxonomy" id="48464"/>
    <lineage>
        <taxon>Bacteria</taxon>
        <taxon>Pseudomonadati</taxon>
        <taxon>Verrucomicrobiota</taxon>
        <taxon>Verrucomicrobiia</taxon>
        <taxon>Verrucomicrobiales</taxon>
        <taxon>Verrucomicrobiaceae</taxon>
        <taxon>Prosthecobacter</taxon>
    </lineage>
</organism>
<dbReference type="Pfam" id="PF22725">
    <property type="entry name" value="GFO_IDH_MocA_C3"/>
    <property type="match status" value="1"/>
</dbReference>
<dbReference type="OrthoDB" id="9792935at2"/>
<dbReference type="Pfam" id="PF01408">
    <property type="entry name" value="GFO_IDH_MocA"/>
    <property type="match status" value="1"/>
</dbReference>
<dbReference type="AlphaFoldDB" id="A0A4R7SSJ5"/>
<dbReference type="SUPFAM" id="SSF51735">
    <property type="entry name" value="NAD(P)-binding Rossmann-fold domains"/>
    <property type="match status" value="1"/>
</dbReference>
<accession>A0A4R7SSJ5</accession>
<protein>
    <submittedName>
        <fullName evidence="3">Myo-inositol 2-dehydrogenase/D-chiro-inositol 1-dehydrogenase</fullName>
    </submittedName>
</protein>
<reference evidence="3 4" key="1">
    <citation type="submission" date="2019-03" db="EMBL/GenBank/DDBJ databases">
        <title>Genomic Encyclopedia of Archaeal and Bacterial Type Strains, Phase II (KMG-II): from individual species to whole genera.</title>
        <authorList>
            <person name="Goeker M."/>
        </authorList>
    </citation>
    <scope>NUCLEOTIDE SEQUENCE [LARGE SCALE GENOMIC DNA]</scope>
    <source>
        <strain evidence="3 4">ATCC 25309</strain>
    </source>
</reference>
<dbReference type="InterPro" id="IPR036291">
    <property type="entry name" value="NAD(P)-bd_dom_sf"/>
</dbReference>
<gene>
    <name evidence="3" type="ORF">EI77_00765</name>
</gene>
<dbReference type="PANTHER" id="PTHR43377">
    <property type="entry name" value="BILIVERDIN REDUCTASE A"/>
    <property type="match status" value="1"/>
</dbReference>
<dbReference type="PANTHER" id="PTHR43377:SF2">
    <property type="entry name" value="BINDING ROSSMANN FOLD OXIDOREDUCTASE, PUTATIVE (AFU_ORTHOLOGUE AFUA_4G00560)-RELATED"/>
    <property type="match status" value="1"/>
</dbReference>
<sequence length="348" mass="38163">MSVPVRFALAGFGAWGKLHAQSIAGNVDAHLVAIAAPSDASRAEAEALYPGVQIFADAAEMIAQAEFDILDIVTPSHTHREMAVAAMTRGKHVLLEKPMAITLEDCKAIVAAAKEHGVQLAVGHELRLSSQWGEIKKIIDSGRIGEPQYVLVELLRKPYRLGASGWRYDPHRVGSWVLEEPIHFFDLARWYLEGSGDPVELYAYGNSRDAERPGLFDNFSAMFKYANGSYAVVSQTLAAFEHHQTVKVSGTKGALWAGWSGALDRTLEPSYFLKVFDGENLEEVKLEKHSGEVFELREEIAQCVEMVRTGKPPVASGMDGLWSAGLCLVAEESIRQGKPLPVGEMLKF</sequence>